<feature type="region of interest" description="Disordered" evidence="1">
    <location>
        <begin position="65"/>
        <end position="123"/>
    </location>
</feature>
<dbReference type="GO" id="GO:0005762">
    <property type="term" value="C:mitochondrial large ribosomal subunit"/>
    <property type="evidence" value="ECO:0007669"/>
    <property type="project" value="TreeGrafter"/>
</dbReference>
<feature type="compositionally biased region" description="Gly residues" evidence="1">
    <location>
        <begin position="82"/>
        <end position="91"/>
    </location>
</feature>
<gene>
    <name evidence="2" type="ORF">K470DRAFT_299285</name>
</gene>
<feature type="non-terminal residue" evidence="2">
    <location>
        <position position="1"/>
    </location>
</feature>
<dbReference type="OrthoDB" id="6021263at2759"/>
<dbReference type="EMBL" id="MU005973">
    <property type="protein sequence ID" value="KAF2861343.1"/>
    <property type="molecule type" value="Genomic_DNA"/>
</dbReference>
<accession>A0A6A7C1R2</accession>
<evidence type="ECO:0008006" key="4">
    <source>
        <dbReference type="Google" id="ProtNLM"/>
    </source>
</evidence>
<proteinExistence type="predicted"/>
<organism evidence="2 3">
    <name type="scientific">Piedraia hortae CBS 480.64</name>
    <dbReference type="NCBI Taxonomy" id="1314780"/>
    <lineage>
        <taxon>Eukaryota</taxon>
        <taxon>Fungi</taxon>
        <taxon>Dikarya</taxon>
        <taxon>Ascomycota</taxon>
        <taxon>Pezizomycotina</taxon>
        <taxon>Dothideomycetes</taxon>
        <taxon>Dothideomycetidae</taxon>
        <taxon>Capnodiales</taxon>
        <taxon>Piedraiaceae</taxon>
        <taxon>Piedraia</taxon>
    </lineage>
</organism>
<dbReference type="Pfam" id="PF12824">
    <property type="entry name" value="MRP-L20"/>
    <property type="match status" value="1"/>
</dbReference>
<sequence>MAAVMPSTMSFVFKRWQSTAGRTRKALRVKPSASFLPSTTESMDHIIFNPPSSAPDVYRTPVKFLPENDPRKSSAGMAALSSGGGGRGGSAAGLSGNGTRPSGGAMLGSTVRPPAQAHKKKYHLTPTEVEEIRTLRASDPRTWTRLRLAEKFGCSQFFISLCCSGPEEYVRKRREEVDAIREKWGPRKREARELRAHKRGMWGRDE</sequence>
<name>A0A6A7C1R2_9PEZI</name>
<dbReference type="PANTHER" id="PTHR28266:SF1">
    <property type="entry name" value="LARGE RIBOSOMAL SUBUNIT PROTEIN ML58"/>
    <property type="match status" value="1"/>
</dbReference>
<keyword evidence="3" id="KW-1185">Reference proteome</keyword>
<dbReference type="InterPro" id="IPR024388">
    <property type="entry name" value="Ribosomal_mL58"/>
</dbReference>
<reference evidence="2" key="1">
    <citation type="journal article" date="2020" name="Stud. Mycol.">
        <title>101 Dothideomycetes genomes: a test case for predicting lifestyles and emergence of pathogens.</title>
        <authorList>
            <person name="Haridas S."/>
            <person name="Albert R."/>
            <person name="Binder M."/>
            <person name="Bloem J."/>
            <person name="Labutti K."/>
            <person name="Salamov A."/>
            <person name="Andreopoulos B."/>
            <person name="Baker S."/>
            <person name="Barry K."/>
            <person name="Bills G."/>
            <person name="Bluhm B."/>
            <person name="Cannon C."/>
            <person name="Castanera R."/>
            <person name="Culley D."/>
            <person name="Daum C."/>
            <person name="Ezra D."/>
            <person name="Gonzalez J."/>
            <person name="Henrissat B."/>
            <person name="Kuo A."/>
            <person name="Liang C."/>
            <person name="Lipzen A."/>
            <person name="Lutzoni F."/>
            <person name="Magnuson J."/>
            <person name="Mondo S."/>
            <person name="Nolan M."/>
            <person name="Ohm R."/>
            <person name="Pangilinan J."/>
            <person name="Park H.-J."/>
            <person name="Ramirez L."/>
            <person name="Alfaro M."/>
            <person name="Sun H."/>
            <person name="Tritt A."/>
            <person name="Yoshinaga Y."/>
            <person name="Zwiers L.-H."/>
            <person name="Turgeon B."/>
            <person name="Goodwin S."/>
            <person name="Spatafora J."/>
            <person name="Crous P."/>
            <person name="Grigoriev I."/>
        </authorList>
    </citation>
    <scope>NUCLEOTIDE SEQUENCE</scope>
    <source>
        <strain evidence="2">CBS 480.64</strain>
    </source>
</reference>
<dbReference type="PANTHER" id="PTHR28266">
    <property type="entry name" value="54S RIBOSOMAL PROTEIN L20, MITOCHONDRIAL"/>
    <property type="match status" value="1"/>
</dbReference>
<evidence type="ECO:0000256" key="1">
    <source>
        <dbReference type="SAM" id="MobiDB-lite"/>
    </source>
</evidence>
<dbReference type="Proteomes" id="UP000799421">
    <property type="component" value="Unassembled WGS sequence"/>
</dbReference>
<dbReference type="GO" id="GO:0003735">
    <property type="term" value="F:structural constituent of ribosome"/>
    <property type="evidence" value="ECO:0007669"/>
    <property type="project" value="TreeGrafter"/>
</dbReference>
<protein>
    <recommendedName>
        <fullName evidence="4">60S ribosomal protein L20</fullName>
    </recommendedName>
</protein>
<evidence type="ECO:0000313" key="2">
    <source>
        <dbReference type="EMBL" id="KAF2861343.1"/>
    </source>
</evidence>
<dbReference type="AlphaFoldDB" id="A0A6A7C1R2"/>
<evidence type="ECO:0000313" key="3">
    <source>
        <dbReference type="Proteomes" id="UP000799421"/>
    </source>
</evidence>